<dbReference type="InterPro" id="IPR052513">
    <property type="entry name" value="Thioester_dehydratase-like"/>
</dbReference>
<sequence length="142" mass="16066">MTEYTKPLPKADPVTAPFWESLKREKIEVQRCDDCEAHIFYPRALCPHCSSRRLKWTPVSGRGRIYTLTIVHKAPGPAFKADAPYVVALVELDEGCRMMTNIVDAPADPDHVRIGMPVEIVYHHVTDDVTLPKFRPVVRAEA</sequence>
<dbReference type="RefSeq" id="WP_244766392.1">
    <property type="nucleotide sequence ID" value="NZ_BSOP01000051.1"/>
</dbReference>
<dbReference type="SUPFAM" id="SSF50249">
    <property type="entry name" value="Nucleic acid-binding proteins"/>
    <property type="match status" value="1"/>
</dbReference>
<feature type="domain" description="ChsH2 rubredoxin-like zinc ribbon" evidence="2">
    <location>
        <begin position="19"/>
        <end position="54"/>
    </location>
</feature>
<dbReference type="Pfam" id="PF12172">
    <property type="entry name" value="zf-ChsH2"/>
    <property type="match status" value="1"/>
</dbReference>
<evidence type="ECO:0008006" key="5">
    <source>
        <dbReference type="Google" id="ProtNLM"/>
    </source>
</evidence>
<dbReference type="Proteomes" id="UP001156702">
    <property type="component" value="Unassembled WGS sequence"/>
</dbReference>
<feature type="domain" description="ChsH2 C-terminal OB-fold" evidence="1">
    <location>
        <begin position="56"/>
        <end position="122"/>
    </location>
</feature>
<gene>
    <name evidence="3" type="ORF">GCM10007923_57400</name>
</gene>
<reference evidence="4" key="1">
    <citation type="journal article" date="2019" name="Int. J. Syst. Evol. Microbiol.">
        <title>The Global Catalogue of Microorganisms (GCM) 10K type strain sequencing project: providing services to taxonomists for standard genome sequencing and annotation.</title>
        <authorList>
            <consortium name="The Broad Institute Genomics Platform"/>
            <consortium name="The Broad Institute Genome Sequencing Center for Infectious Disease"/>
            <person name="Wu L."/>
            <person name="Ma J."/>
        </authorList>
    </citation>
    <scope>NUCLEOTIDE SEQUENCE [LARGE SCALE GENOMIC DNA]</scope>
    <source>
        <strain evidence="4">NBRC 102122</strain>
    </source>
</reference>
<evidence type="ECO:0000259" key="1">
    <source>
        <dbReference type="Pfam" id="PF01796"/>
    </source>
</evidence>
<dbReference type="Pfam" id="PF01796">
    <property type="entry name" value="OB_ChsH2_C"/>
    <property type="match status" value="1"/>
</dbReference>
<name>A0ABQ5ZNU0_9HYPH</name>
<evidence type="ECO:0000313" key="3">
    <source>
        <dbReference type="EMBL" id="GLR54523.1"/>
    </source>
</evidence>
<dbReference type="PANTHER" id="PTHR34075">
    <property type="entry name" value="BLR3430 PROTEIN"/>
    <property type="match status" value="1"/>
</dbReference>
<organism evidence="3 4">
    <name type="scientific">Shinella yambaruensis</name>
    <dbReference type="NCBI Taxonomy" id="415996"/>
    <lineage>
        <taxon>Bacteria</taxon>
        <taxon>Pseudomonadati</taxon>
        <taxon>Pseudomonadota</taxon>
        <taxon>Alphaproteobacteria</taxon>
        <taxon>Hyphomicrobiales</taxon>
        <taxon>Rhizobiaceae</taxon>
        <taxon>Shinella</taxon>
    </lineage>
</organism>
<dbReference type="EMBL" id="BSOP01000051">
    <property type="protein sequence ID" value="GLR54523.1"/>
    <property type="molecule type" value="Genomic_DNA"/>
</dbReference>
<dbReference type="InterPro" id="IPR012340">
    <property type="entry name" value="NA-bd_OB-fold"/>
</dbReference>
<accession>A0ABQ5ZNU0</accession>
<protein>
    <recommendedName>
        <fullName evidence="5">Zn-ribbon domain-containing OB-fold protein</fullName>
    </recommendedName>
</protein>
<dbReference type="PANTHER" id="PTHR34075:SF5">
    <property type="entry name" value="BLR3430 PROTEIN"/>
    <property type="match status" value="1"/>
</dbReference>
<evidence type="ECO:0000313" key="4">
    <source>
        <dbReference type="Proteomes" id="UP001156702"/>
    </source>
</evidence>
<proteinExistence type="predicted"/>
<keyword evidence="4" id="KW-1185">Reference proteome</keyword>
<comment type="caution">
    <text evidence="3">The sequence shown here is derived from an EMBL/GenBank/DDBJ whole genome shotgun (WGS) entry which is preliminary data.</text>
</comment>
<dbReference type="InterPro" id="IPR022002">
    <property type="entry name" value="ChsH2_Znr"/>
</dbReference>
<evidence type="ECO:0000259" key="2">
    <source>
        <dbReference type="Pfam" id="PF12172"/>
    </source>
</evidence>
<dbReference type="Gene3D" id="6.10.30.10">
    <property type="match status" value="1"/>
</dbReference>
<dbReference type="InterPro" id="IPR002878">
    <property type="entry name" value="ChsH2_C"/>
</dbReference>